<organism evidence="2 3">
    <name type="scientific">Candidatus Roizmanbacteria bacterium CG_4_9_14_0_8_um_filter_34_12</name>
    <dbReference type="NCBI Taxonomy" id="1974840"/>
    <lineage>
        <taxon>Bacteria</taxon>
        <taxon>Candidatus Roizmaniibacteriota</taxon>
    </lineage>
</organism>
<sequence length="197" mass="22579">EFKFGITGLTSNINMQPLDKNQILGTVSADLSVQNYQKPAQIEDVKIVQFKQFTGEDGTFEDMIRLDNAGHLQLFPDFQLKQINRSRVLAGTVKAWHIHMNQEDVWYIPPEDHMILGMWDTRENSATKDIKMRVVMGAGISQWVYVPRGVAHGVVNVNNKIGSIIYLVNQEYNINQPDEYRLPWDKAGADFWEIKKG</sequence>
<dbReference type="Pfam" id="PF00908">
    <property type="entry name" value="dTDP_sugar_isom"/>
    <property type="match status" value="1"/>
</dbReference>
<dbReference type="PANTHER" id="PTHR21047">
    <property type="entry name" value="DTDP-6-DEOXY-D-GLUCOSE-3,5 EPIMERASE"/>
    <property type="match status" value="1"/>
</dbReference>
<dbReference type="GO" id="GO:0005829">
    <property type="term" value="C:cytosol"/>
    <property type="evidence" value="ECO:0007669"/>
    <property type="project" value="TreeGrafter"/>
</dbReference>
<dbReference type="AlphaFoldDB" id="A0A2M8DCW2"/>
<feature type="non-terminal residue" evidence="2">
    <location>
        <position position="1"/>
    </location>
</feature>
<feature type="site" description="Participates in a stacking interaction with the thymidine ring of dTDP-4-oxo-6-deoxyglucose" evidence="1">
    <location>
        <position position="172"/>
    </location>
</feature>
<evidence type="ECO:0000313" key="3">
    <source>
        <dbReference type="Proteomes" id="UP000229706"/>
    </source>
</evidence>
<dbReference type="SUPFAM" id="SSF51182">
    <property type="entry name" value="RmlC-like cupins"/>
    <property type="match status" value="1"/>
</dbReference>
<protein>
    <recommendedName>
        <fullName evidence="4">dTDP-4-dehydrorhamnose 3,5-epimerase</fullName>
    </recommendedName>
</protein>
<reference evidence="3" key="1">
    <citation type="submission" date="2017-09" db="EMBL/GenBank/DDBJ databases">
        <title>Depth-based differentiation of microbial function through sediment-hosted aquifers and enrichment of novel symbionts in the deep terrestrial subsurface.</title>
        <authorList>
            <person name="Probst A.J."/>
            <person name="Ladd B."/>
            <person name="Jarett J.K."/>
            <person name="Geller-Mcgrath D.E."/>
            <person name="Sieber C.M.K."/>
            <person name="Emerson J.B."/>
            <person name="Anantharaman K."/>
            <person name="Thomas B.C."/>
            <person name="Malmstrom R."/>
            <person name="Stieglmeier M."/>
            <person name="Klingl A."/>
            <person name="Woyke T."/>
            <person name="Ryan C.M."/>
            <person name="Banfield J.F."/>
        </authorList>
    </citation>
    <scope>NUCLEOTIDE SEQUENCE [LARGE SCALE GENOMIC DNA]</scope>
</reference>
<dbReference type="InterPro" id="IPR000888">
    <property type="entry name" value="RmlC-like"/>
</dbReference>
<comment type="caution">
    <text evidence="2">The sequence shown here is derived from an EMBL/GenBank/DDBJ whole genome shotgun (WGS) entry which is preliminary data.</text>
</comment>
<proteinExistence type="predicted"/>
<dbReference type="EMBL" id="PFTH01000103">
    <property type="protein sequence ID" value="PJB88250.1"/>
    <property type="molecule type" value="Genomic_DNA"/>
</dbReference>
<dbReference type="InterPro" id="IPR014710">
    <property type="entry name" value="RmlC-like_jellyroll"/>
</dbReference>
<evidence type="ECO:0000256" key="1">
    <source>
        <dbReference type="PIRSR" id="PIRSR600888-3"/>
    </source>
</evidence>
<gene>
    <name evidence="2" type="ORF">CO083_02695</name>
</gene>
<name>A0A2M8DCW2_9BACT</name>
<dbReference type="GO" id="GO:0000271">
    <property type="term" value="P:polysaccharide biosynthetic process"/>
    <property type="evidence" value="ECO:0007669"/>
    <property type="project" value="TreeGrafter"/>
</dbReference>
<dbReference type="Proteomes" id="UP000229706">
    <property type="component" value="Unassembled WGS sequence"/>
</dbReference>
<dbReference type="GO" id="GO:0019305">
    <property type="term" value="P:dTDP-rhamnose biosynthetic process"/>
    <property type="evidence" value="ECO:0007669"/>
    <property type="project" value="TreeGrafter"/>
</dbReference>
<accession>A0A2M8DCW2</accession>
<evidence type="ECO:0008006" key="4">
    <source>
        <dbReference type="Google" id="ProtNLM"/>
    </source>
</evidence>
<dbReference type="PANTHER" id="PTHR21047:SF2">
    <property type="entry name" value="THYMIDINE DIPHOSPHO-4-KETO-RHAMNOSE 3,5-EPIMERASE"/>
    <property type="match status" value="1"/>
</dbReference>
<dbReference type="InterPro" id="IPR011051">
    <property type="entry name" value="RmlC_Cupin_sf"/>
</dbReference>
<dbReference type="GO" id="GO:0008830">
    <property type="term" value="F:dTDP-4-dehydrorhamnose 3,5-epimerase activity"/>
    <property type="evidence" value="ECO:0007669"/>
    <property type="project" value="InterPro"/>
</dbReference>
<dbReference type="Gene3D" id="2.60.120.10">
    <property type="entry name" value="Jelly Rolls"/>
    <property type="match status" value="1"/>
</dbReference>
<evidence type="ECO:0000313" key="2">
    <source>
        <dbReference type="EMBL" id="PJB88250.1"/>
    </source>
</evidence>